<feature type="transmembrane region" description="Helical" evidence="9">
    <location>
        <begin position="167"/>
        <end position="186"/>
    </location>
</feature>
<protein>
    <submittedName>
        <fullName evidence="10">LivH</fullName>
    </submittedName>
</protein>
<evidence type="ECO:0000313" key="11">
    <source>
        <dbReference type="Proteomes" id="UP000005933"/>
    </source>
</evidence>
<keyword evidence="2" id="KW-0813">Transport</keyword>
<reference evidence="10 11" key="1">
    <citation type="journal article" date="2006" name="Mol. Plant Microbe Interact.">
        <title>Identification of open reading frames unique to a select agent: Ralstonia solanacearum race 3 biovar 2.</title>
        <authorList>
            <person name="Gabriel D.W."/>
            <person name="Allen C."/>
            <person name="Schell M."/>
            <person name="Denny T.P."/>
            <person name="Greenberg J.T."/>
            <person name="Duan Y.P."/>
            <person name="Flores-Cruz Z."/>
            <person name="Huang Q."/>
            <person name="Clifford J.M."/>
            <person name="Presting G."/>
            <person name="Gonzalez E.T."/>
            <person name="Reddy J."/>
            <person name="Elphinstone J."/>
            <person name="Swanson J."/>
            <person name="Yao J."/>
            <person name="Mulholland V."/>
            <person name="Liu L."/>
            <person name="Farmerie W."/>
            <person name="Patnaikuni M."/>
            <person name="Balogh B."/>
            <person name="Norman D."/>
            <person name="Alvarez A."/>
            <person name="Castillo J.A."/>
            <person name="Jones J."/>
            <person name="Saddler G."/>
            <person name="Walunas T."/>
            <person name="Zhukov A."/>
            <person name="Mikhailova N."/>
        </authorList>
    </citation>
    <scope>NUCLEOTIDE SEQUENCE [LARGE SCALE GENOMIC DNA]</scope>
    <source>
        <strain evidence="10 11">UW551</strain>
    </source>
</reference>
<dbReference type="EMBL" id="AAKL01000052">
    <property type="protein sequence ID" value="EAP71458.1"/>
    <property type="molecule type" value="Genomic_DNA"/>
</dbReference>
<gene>
    <name evidence="10" type="primary">livH</name>
    <name evidence="10" type="ORF">RRSL_01291</name>
</gene>
<dbReference type="Pfam" id="PF02653">
    <property type="entry name" value="BPD_transp_2"/>
    <property type="match status" value="1"/>
</dbReference>
<dbReference type="GO" id="GO:0005886">
    <property type="term" value="C:plasma membrane"/>
    <property type="evidence" value="ECO:0007669"/>
    <property type="project" value="UniProtKB-SubCell"/>
</dbReference>
<dbReference type="Proteomes" id="UP000005933">
    <property type="component" value="Unassembled WGS sequence"/>
</dbReference>
<feature type="transmembrane region" description="Helical" evidence="9">
    <location>
        <begin position="272"/>
        <end position="292"/>
    </location>
</feature>
<evidence type="ECO:0000256" key="7">
    <source>
        <dbReference type="ARBA" id="ARBA00023136"/>
    </source>
</evidence>
<dbReference type="PANTHER" id="PTHR11795:SF442">
    <property type="entry name" value="ABC TRANSPORTER ATP-BINDING PROTEIN"/>
    <property type="match status" value="1"/>
</dbReference>
<evidence type="ECO:0000256" key="8">
    <source>
        <dbReference type="ARBA" id="ARBA00037998"/>
    </source>
</evidence>
<evidence type="ECO:0000313" key="10">
    <source>
        <dbReference type="EMBL" id="EAP71458.1"/>
    </source>
</evidence>
<dbReference type="InterPro" id="IPR052157">
    <property type="entry name" value="BCAA_transport_permease"/>
</dbReference>
<dbReference type="PANTHER" id="PTHR11795">
    <property type="entry name" value="BRANCHED-CHAIN AMINO ACID TRANSPORT SYSTEM PERMEASE PROTEIN LIVH"/>
    <property type="match status" value="1"/>
</dbReference>
<feature type="transmembrane region" description="Helical" evidence="9">
    <location>
        <begin position="244"/>
        <end position="265"/>
    </location>
</feature>
<name>A0AB33V9A3_RALSU</name>
<dbReference type="GO" id="GO:0006865">
    <property type="term" value="P:amino acid transport"/>
    <property type="evidence" value="ECO:0007669"/>
    <property type="project" value="UniProtKB-KW"/>
</dbReference>
<evidence type="ECO:0000256" key="3">
    <source>
        <dbReference type="ARBA" id="ARBA00022475"/>
    </source>
</evidence>
<evidence type="ECO:0000256" key="6">
    <source>
        <dbReference type="ARBA" id="ARBA00022989"/>
    </source>
</evidence>
<dbReference type="AlphaFoldDB" id="A0AB33V9A3"/>
<comment type="subcellular location">
    <subcellularLocation>
        <location evidence="1">Cell membrane</location>
        <topology evidence="1">Multi-pass membrane protein</topology>
    </subcellularLocation>
</comment>
<dbReference type="CDD" id="cd06582">
    <property type="entry name" value="TM_PBP1_LivH_like"/>
    <property type="match status" value="1"/>
</dbReference>
<dbReference type="GO" id="GO:0022857">
    <property type="term" value="F:transmembrane transporter activity"/>
    <property type="evidence" value="ECO:0007669"/>
    <property type="project" value="InterPro"/>
</dbReference>
<proteinExistence type="inferred from homology"/>
<evidence type="ECO:0000256" key="4">
    <source>
        <dbReference type="ARBA" id="ARBA00022692"/>
    </source>
</evidence>
<organism evidence="10 11">
    <name type="scientific">Ralstonia solanacearum (strain UW551)</name>
    <dbReference type="NCBI Taxonomy" id="342110"/>
    <lineage>
        <taxon>Bacteria</taxon>
        <taxon>Pseudomonadati</taxon>
        <taxon>Pseudomonadota</taxon>
        <taxon>Betaproteobacteria</taxon>
        <taxon>Burkholderiales</taxon>
        <taxon>Burkholderiaceae</taxon>
        <taxon>Ralstonia</taxon>
        <taxon>Ralstonia solanacearum species complex</taxon>
    </lineage>
</organism>
<evidence type="ECO:0000256" key="1">
    <source>
        <dbReference type="ARBA" id="ARBA00004651"/>
    </source>
</evidence>
<feature type="transmembrane region" description="Helical" evidence="9">
    <location>
        <begin position="215"/>
        <end position="238"/>
    </location>
</feature>
<feature type="transmembrane region" description="Helical" evidence="9">
    <location>
        <begin position="312"/>
        <end position="331"/>
    </location>
</feature>
<keyword evidence="6 9" id="KW-1133">Transmembrane helix</keyword>
<evidence type="ECO:0000256" key="9">
    <source>
        <dbReference type="SAM" id="Phobius"/>
    </source>
</evidence>
<evidence type="ECO:0000256" key="5">
    <source>
        <dbReference type="ARBA" id="ARBA00022970"/>
    </source>
</evidence>
<evidence type="ECO:0000256" key="2">
    <source>
        <dbReference type="ARBA" id="ARBA00022448"/>
    </source>
</evidence>
<comment type="similarity">
    <text evidence="8">Belongs to the binding-protein-dependent transport system permease family. LivHM subfamily.</text>
</comment>
<keyword evidence="4 9" id="KW-0812">Transmembrane</keyword>
<sequence>MLSCGDVLNGRGRAGAIGPCLCREGCGVEFLVINLLNGVSYGLLLFMLSSGLTLIFSMMGVLNFAHASFYMLGAYFAYVISVHLGFWSALIAAPLLVGALGALVERFGLRTVHRYGHVAELLFTFGLAYLIEEGVKLVWGLPAVPYRVPEALDGPLFTLFTSSFPKYRAFMMLVSLLMLVGIFLLLTRTRIGLVIQAALTHPDMVEALGHNVPRVFMLVFGGGCALAGLAGVIGGNAFVTEPSMAAAVGSIVFVVAVVGGMGSLVGAFIASLLIGCIQTFAVTLDLSVASLLGKLGVVLNPDVPLISVWNLTIAQVAPVLPYLLLVLMLIFRPRGLMGTREG</sequence>
<feature type="transmembrane region" description="Helical" evidence="9">
    <location>
        <begin position="75"/>
        <end position="103"/>
    </location>
</feature>
<keyword evidence="3" id="KW-1003">Cell membrane</keyword>
<keyword evidence="5" id="KW-0029">Amino-acid transport</keyword>
<keyword evidence="7 9" id="KW-0472">Membrane</keyword>
<dbReference type="InterPro" id="IPR001851">
    <property type="entry name" value="ABC_transp_permease"/>
</dbReference>
<accession>A0AB33V9A3</accession>
<comment type="caution">
    <text evidence="10">The sequence shown here is derived from an EMBL/GenBank/DDBJ whole genome shotgun (WGS) entry which is preliminary data.</text>
</comment>
<feature type="transmembrane region" description="Helical" evidence="9">
    <location>
        <begin position="43"/>
        <end position="69"/>
    </location>
</feature>